<feature type="transmembrane region" description="Helical" evidence="6">
    <location>
        <begin position="75"/>
        <end position="95"/>
    </location>
</feature>
<accession>A0ABR2S655</accession>
<dbReference type="Proteomes" id="UP001396334">
    <property type="component" value="Unassembled WGS sequence"/>
</dbReference>
<name>A0ABR2S655_9ROSI</name>
<feature type="transmembrane region" description="Helical" evidence="6">
    <location>
        <begin position="321"/>
        <end position="342"/>
    </location>
</feature>
<evidence type="ECO:0000256" key="1">
    <source>
        <dbReference type="ARBA" id="ARBA00004141"/>
    </source>
</evidence>
<dbReference type="InterPro" id="IPR030184">
    <property type="entry name" value="WAT1-related"/>
</dbReference>
<evidence type="ECO:0000313" key="9">
    <source>
        <dbReference type="Proteomes" id="UP001396334"/>
    </source>
</evidence>
<keyword evidence="3 6" id="KW-0812">Transmembrane</keyword>
<comment type="caution">
    <text evidence="8">The sequence shown here is derived from an EMBL/GenBank/DDBJ whole genome shotgun (WGS) entry which is preliminary data.</text>
</comment>
<feature type="domain" description="EamA" evidence="7">
    <location>
        <begin position="103"/>
        <end position="220"/>
    </location>
</feature>
<keyword evidence="5 6" id="KW-0472">Membrane</keyword>
<evidence type="ECO:0000256" key="3">
    <source>
        <dbReference type="ARBA" id="ARBA00022692"/>
    </source>
</evidence>
<dbReference type="SUPFAM" id="SSF103481">
    <property type="entry name" value="Multidrug resistance efflux transporter EmrE"/>
    <property type="match status" value="1"/>
</dbReference>
<sequence>MLLYHELCVFRNLAGRKILNMGKFMQWSFEEINGNGKAVDMHRCFSIYCQGLAKGFQANLHYDQSKETSERGSTAWSTTLTSTLLTTAVVVQWLNGKAKVLDDGMNHLVLITFRLSISTIFLAPIGYFWERNSRPKLTPRILCYLFFSAIVGASLTQYFFLLGIQYTSATFACAFVNMVPVITFIMALPFRIETVNLKSKSGRAKILGSVICVGGALLLTLYKGRPLFEHSHTMAPTIAHAVKLSSSRRAERWTIGCLALIVGTLLWSSWFIIQSYVGRRYPCQFSSTAIMSFFGAIQSAALSLLINRDLSMWVLKGKVEIITVLYAGMVGSGLSYVGMAWCVKKRGPVFTAAFSPLVQILAAMLDIPILHEQLNLGREMQNCASTIAQQAKEIREQETQLPVITVSCDSSCPETK</sequence>
<dbReference type="InterPro" id="IPR037185">
    <property type="entry name" value="EmrE-like"/>
</dbReference>
<comment type="similarity">
    <text evidence="2">Belongs to the drug/metabolite transporter (DMT) superfamily. Plant drug/metabolite exporter (P-DME) (TC 2.A.7.4) family.</text>
</comment>
<proteinExistence type="inferred from homology"/>
<evidence type="ECO:0000256" key="6">
    <source>
        <dbReference type="SAM" id="Phobius"/>
    </source>
</evidence>
<evidence type="ECO:0000256" key="5">
    <source>
        <dbReference type="ARBA" id="ARBA00023136"/>
    </source>
</evidence>
<dbReference type="PANTHER" id="PTHR31218">
    <property type="entry name" value="WAT1-RELATED PROTEIN"/>
    <property type="match status" value="1"/>
</dbReference>
<evidence type="ECO:0000313" key="8">
    <source>
        <dbReference type="EMBL" id="KAK9020715.1"/>
    </source>
</evidence>
<gene>
    <name evidence="8" type="ORF">V6N11_010732</name>
</gene>
<keyword evidence="9" id="KW-1185">Reference proteome</keyword>
<feature type="transmembrane region" description="Helical" evidence="6">
    <location>
        <begin position="141"/>
        <end position="160"/>
    </location>
</feature>
<feature type="transmembrane region" description="Helical" evidence="6">
    <location>
        <begin position="166"/>
        <end position="192"/>
    </location>
</feature>
<keyword evidence="4 6" id="KW-1133">Transmembrane helix</keyword>
<evidence type="ECO:0000259" key="7">
    <source>
        <dbReference type="Pfam" id="PF00892"/>
    </source>
</evidence>
<dbReference type="EMBL" id="JBBPBN010000016">
    <property type="protein sequence ID" value="KAK9020715.1"/>
    <property type="molecule type" value="Genomic_DNA"/>
</dbReference>
<evidence type="ECO:0000256" key="4">
    <source>
        <dbReference type="ARBA" id="ARBA00022989"/>
    </source>
</evidence>
<organism evidence="8 9">
    <name type="scientific">Hibiscus sabdariffa</name>
    <name type="common">roselle</name>
    <dbReference type="NCBI Taxonomy" id="183260"/>
    <lineage>
        <taxon>Eukaryota</taxon>
        <taxon>Viridiplantae</taxon>
        <taxon>Streptophyta</taxon>
        <taxon>Embryophyta</taxon>
        <taxon>Tracheophyta</taxon>
        <taxon>Spermatophyta</taxon>
        <taxon>Magnoliopsida</taxon>
        <taxon>eudicotyledons</taxon>
        <taxon>Gunneridae</taxon>
        <taxon>Pentapetalae</taxon>
        <taxon>rosids</taxon>
        <taxon>malvids</taxon>
        <taxon>Malvales</taxon>
        <taxon>Malvaceae</taxon>
        <taxon>Malvoideae</taxon>
        <taxon>Hibiscus</taxon>
    </lineage>
</organism>
<protein>
    <recommendedName>
        <fullName evidence="7">EamA domain-containing protein</fullName>
    </recommendedName>
</protein>
<dbReference type="Pfam" id="PF00892">
    <property type="entry name" value="EamA"/>
    <property type="match status" value="2"/>
</dbReference>
<feature type="transmembrane region" description="Helical" evidence="6">
    <location>
        <begin position="107"/>
        <end position="129"/>
    </location>
</feature>
<feature type="transmembrane region" description="Helical" evidence="6">
    <location>
        <begin position="285"/>
        <end position="306"/>
    </location>
</feature>
<evidence type="ECO:0000256" key="2">
    <source>
        <dbReference type="ARBA" id="ARBA00007635"/>
    </source>
</evidence>
<comment type="subcellular location">
    <subcellularLocation>
        <location evidence="1">Membrane</location>
        <topology evidence="1">Multi-pass membrane protein</topology>
    </subcellularLocation>
</comment>
<feature type="transmembrane region" description="Helical" evidence="6">
    <location>
        <begin position="253"/>
        <end position="273"/>
    </location>
</feature>
<feature type="transmembrane region" description="Helical" evidence="6">
    <location>
        <begin position="204"/>
        <end position="222"/>
    </location>
</feature>
<feature type="domain" description="EamA" evidence="7">
    <location>
        <begin position="255"/>
        <end position="376"/>
    </location>
</feature>
<reference evidence="8 9" key="1">
    <citation type="journal article" date="2024" name="G3 (Bethesda)">
        <title>Genome assembly of Hibiscus sabdariffa L. provides insights into metabolisms of medicinal natural products.</title>
        <authorList>
            <person name="Kim T."/>
        </authorList>
    </citation>
    <scope>NUCLEOTIDE SEQUENCE [LARGE SCALE GENOMIC DNA]</scope>
    <source>
        <strain evidence="8">TK-2024</strain>
        <tissue evidence="8">Old leaves</tissue>
    </source>
</reference>
<dbReference type="InterPro" id="IPR000620">
    <property type="entry name" value="EamA_dom"/>
</dbReference>